<organism evidence="1 2">
    <name type="scientific">Auriscalpium vulgare</name>
    <dbReference type="NCBI Taxonomy" id="40419"/>
    <lineage>
        <taxon>Eukaryota</taxon>
        <taxon>Fungi</taxon>
        <taxon>Dikarya</taxon>
        <taxon>Basidiomycota</taxon>
        <taxon>Agaricomycotina</taxon>
        <taxon>Agaricomycetes</taxon>
        <taxon>Russulales</taxon>
        <taxon>Auriscalpiaceae</taxon>
        <taxon>Auriscalpium</taxon>
    </lineage>
</organism>
<keyword evidence="2" id="KW-1185">Reference proteome</keyword>
<name>A0ACB8RKC0_9AGAM</name>
<proteinExistence type="predicted"/>
<protein>
    <submittedName>
        <fullName evidence="1">Uncharacterized protein</fullName>
    </submittedName>
</protein>
<reference evidence="1" key="2">
    <citation type="journal article" date="2022" name="New Phytol.">
        <title>Evolutionary transition to the ectomycorrhizal habit in the genomes of a hyperdiverse lineage of mushroom-forming fungi.</title>
        <authorList>
            <person name="Looney B."/>
            <person name="Miyauchi S."/>
            <person name="Morin E."/>
            <person name="Drula E."/>
            <person name="Courty P.E."/>
            <person name="Kohler A."/>
            <person name="Kuo A."/>
            <person name="LaButti K."/>
            <person name="Pangilinan J."/>
            <person name="Lipzen A."/>
            <person name="Riley R."/>
            <person name="Andreopoulos W."/>
            <person name="He G."/>
            <person name="Johnson J."/>
            <person name="Nolan M."/>
            <person name="Tritt A."/>
            <person name="Barry K.W."/>
            <person name="Grigoriev I.V."/>
            <person name="Nagy L.G."/>
            <person name="Hibbett D."/>
            <person name="Henrissat B."/>
            <person name="Matheny P.B."/>
            <person name="Labbe J."/>
            <person name="Martin F.M."/>
        </authorList>
    </citation>
    <scope>NUCLEOTIDE SEQUENCE</scope>
    <source>
        <strain evidence="1">FP105234-sp</strain>
    </source>
</reference>
<sequence length="312" mass="35156">MTNFHDPAVIQADYLSFIKFLHLVDGIYIWEYFMSLDYEWSVLTGKRPYRWTIWIYSITRIGALMTVVMNLIGFNVTSEMNCQTWIVFQLMFAYVALVAASSLIVLRIAAIWNRNHFAVALAVATWSTNVGFLLHDIITSRSVWNPTAASCTFVDTVHSRNNIIVTFTTDFVLCCIVIAGLLRMRRLHGTTGIWSLLYKQGLIWLGLATVAMIPSTVFIILNLNDPWNLMFQTPSLTVMSIGATRMYRALSDFNAAEGFYEHPSVPSRRANTAVIPMSRLAVSVHTAHEIDKEKPVYLGDGDNSNGMGTTAY</sequence>
<reference evidence="1" key="1">
    <citation type="submission" date="2021-02" db="EMBL/GenBank/DDBJ databases">
        <authorList>
            <consortium name="DOE Joint Genome Institute"/>
            <person name="Ahrendt S."/>
            <person name="Looney B.P."/>
            <person name="Miyauchi S."/>
            <person name="Morin E."/>
            <person name="Drula E."/>
            <person name="Courty P.E."/>
            <person name="Chicoki N."/>
            <person name="Fauchery L."/>
            <person name="Kohler A."/>
            <person name="Kuo A."/>
            <person name="Labutti K."/>
            <person name="Pangilinan J."/>
            <person name="Lipzen A."/>
            <person name="Riley R."/>
            <person name="Andreopoulos W."/>
            <person name="He G."/>
            <person name="Johnson J."/>
            <person name="Barry K.W."/>
            <person name="Grigoriev I.V."/>
            <person name="Nagy L."/>
            <person name="Hibbett D."/>
            <person name="Henrissat B."/>
            <person name="Matheny P.B."/>
            <person name="Labbe J."/>
            <person name="Martin F."/>
        </authorList>
    </citation>
    <scope>NUCLEOTIDE SEQUENCE</scope>
    <source>
        <strain evidence="1">FP105234-sp</strain>
    </source>
</reference>
<gene>
    <name evidence="1" type="ORF">FA95DRAFT_1608784</name>
</gene>
<accession>A0ACB8RKC0</accession>
<evidence type="ECO:0000313" key="2">
    <source>
        <dbReference type="Proteomes" id="UP000814033"/>
    </source>
</evidence>
<dbReference type="EMBL" id="MU275992">
    <property type="protein sequence ID" value="KAI0044166.1"/>
    <property type="molecule type" value="Genomic_DNA"/>
</dbReference>
<comment type="caution">
    <text evidence="1">The sequence shown here is derived from an EMBL/GenBank/DDBJ whole genome shotgun (WGS) entry which is preliminary data.</text>
</comment>
<evidence type="ECO:0000313" key="1">
    <source>
        <dbReference type="EMBL" id="KAI0044166.1"/>
    </source>
</evidence>
<dbReference type="Proteomes" id="UP000814033">
    <property type="component" value="Unassembled WGS sequence"/>
</dbReference>